<dbReference type="GO" id="GO:0006813">
    <property type="term" value="P:potassium ion transport"/>
    <property type="evidence" value="ECO:0007669"/>
    <property type="project" value="InterPro"/>
</dbReference>
<sequence length="366" mass="39749">MRLPRLRVRNLLILEGVISISVSSYLATSTYVFHAHLLGQTIPVAQRSFSFASLFAGLFMVILGTLSTSRTRAVWYTSFLLLSLEVVIFLISLGRKSHVSLLGIILAAFTMFLLIRRRKDYVEPSQLLTDPRLAVSLIIVAFTAAYGVGGSLLLGQDFRPPITSIGTAIYYAGETVTTLGFGDILPVTLSARLFTVSLSVMGVAVFFGALTLLITPVIEKRIGGVTMTMERLGVRSLRDYTLICGYSPLVQAFISAQRSRGKNVVVIDDEVGQEALASLGVLTVKGEPDDEKALSVFQLGNSECIVVGTSDDSRNMLICAALSQVVDGETRKKVSVIVNSPRNRNKFAPFGFRIIDLSELVSRSLG</sequence>
<protein>
    <recommendedName>
        <fullName evidence="7">Voltage-gated potassium channel</fullName>
    </recommendedName>
</protein>
<name>A0AA37BQH4_9ARCH</name>
<dbReference type="GO" id="GO:0005886">
    <property type="term" value="C:plasma membrane"/>
    <property type="evidence" value="ECO:0007669"/>
    <property type="project" value="UniProtKB-SubCell"/>
</dbReference>
<dbReference type="PANTHER" id="PTHR43833:SF11">
    <property type="entry name" value="VOLTAGE-GATED POTASSIUM CHANNEL KCH"/>
    <property type="match status" value="1"/>
</dbReference>
<feature type="transmembrane region" description="Helical" evidence="2">
    <location>
        <begin position="135"/>
        <end position="154"/>
    </location>
</feature>
<dbReference type="AlphaFoldDB" id="A0AA37BQH4"/>
<dbReference type="InterPro" id="IPR013099">
    <property type="entry name" value="K_chnl_dom"/>
</dbReference>
<dbReference type="Pfam" id="PF07885">
    <property type="entry name" value="Ion_trans_2"/>
    <property type="match status" value="1"/>
</dbReference>
<dbReference type="RefSeq" id="WP_188680131.1">
    <property type="nucleotide sequence ID" value="NZ_BMNY01000001.1"/>
</dbReference>
<dbReference type="InterPro" id="IPR050721">
    <property type="entry name" value="Trk_Ktr_HKT_K-transport"/>
</dbReference>
<gene>
    <name evidence="5" type="ORF">GCM10007108_05590</name>
</gene>
<feature type="transmembrane region" description="Helical" evidence="2">
    <location>
        <begin position="99"/>
        <end position="115"/>
    </location>
</feature>
<dbReference type="SUPFAM" id="SSF81324">
    <property type="entry name" value="Voltage-gated potassium channels"/>
    <property type="match status" value="1"/>
</dbReference>
<dbReference type="InterPro" id="IPR003148">
    <property type="entry name" value="RCK_N"/>
</dbReference>
<dbReference type="Gene3D" id="1.10.287.70">
    <property type="match status" value="1"/>
</dbReference>
<evidence type="ECO:0000313" key="6">
    <source>
        <dbReference type="Proteomes" id="UP000632195"/>
    </source>
</evidence>
<evidence type="ECO:0000259" key="4">
    <source>
        <dbReference type="Pfam" id="PF07885"/>
    </source>
</evidence>
<evidence type="ECO:0000313" key="5">
    <source>
        <dbReference type="EMBL" id="GGM70384.1"/>
    </source>
</evidence>
<keyword evidence="2" id="KW-0812">Transmembrane</keyword>
<evidence type="ECO:0000259" key="3">
    <source>
        <dbReference type="Pfam" id="PF02254"/>
    </source>
</evidence>
<feature type="transmembrane region" description="Helical" evidence="2">
    <location>
        <begin position="193"/>
        <end position="214"/>
    </location>
</feature>
<dbReference type="PANTHER" id="PTHR43833">
    <property type="entry name" value="POTASSIUM CHANNEL PROTEIN 2-RELATED-RELATED"/>
    <property type="match status" value="1"/>
</dbReference>
<organism evidence="5 6">
    <name type="scientific">Thermogymnomonas acidicola</name>
    <dbReference type="NCBI Taxonomy" id="399579"/>
    <lineage>
        <taxon>Archaea</taxon>
        <taxon>Methanobacteriati</taxon>
        <taxon>Thermoplasmatota</taxon>
        <taxon>Thermoplasmata</taxon>
        <taxon>Thermoplasmatales</taxon>
        <taxon>Thermogymnomonas</taxon>
    </lineage>
</organism>
<reference evidence="5" key="2">
    <citation type="submission" date="2022-09" db="EMBL/GenBank/DDBJ databases">
        <authorList>
            <person name="Sun Q."/>
            <person name="Ohkuma M."/>
        </authorList>
    </citation>
    <scope>NUCLEOTIDE SEQUENCE</scope>
    <source>
        <strain evidence="5">JCM 13583</strain>
    </source>
</reference>
<keyword evidence="2" id="KW-1133">Transmembrane helix</keyword>
<evidence type="ECO:0000256" key="2">
    <source>
        <dbReference type="SAM" id="Phobius"/>
    </source>
</evidence>
<feature type="transmembrane region" description="Helical" evidence="2">
    <location>
        <begin position="73"/>
        <end position="93"/>
    </location>
</feature>
<feature type="domain" description="Potassium channel" evidence="4">
    <location>
        <begin position="142"/>
        <end position="215"/>
    </location>
</feature>
<reference evidence="5" key="1">
    <citation type="journal article" date="2014" name="Int. J. Syst. Evol. Microbiol.">
        <title>Complete genome sequence of Corynebacterium casei LMG S-19264T (=DSM 44701T), isolated from a smear-ripened cheese.</title>
        <authorList>
            <consortium name="US DOE Joint Genome Institute (JGI-PGF)"/>
            <person name="Walter F."/>
            <person name="Albersmeier A."/>
            <person name="Kalinowski J."/>
            <person name="Ruckert C."/>
        </authorList>
    </citation>
    <scope>NUCLEOTIDE SEQUENCE</scope>
    <source>
        <strain evidence="5">JCM 13583</strain>
    </source>
</reference>
<dbReference type="InterPro" id="IPR036291">
    <property type="entry name" value="NAD(P)-bd_dom_sf"/>
</dbReference>
<feature type="transmembrane region" description="Helical" evidence="2">
    <location>
        <begin position="12"/>
        <end position="33"/>
    </location>
</feature>
<proteinExistence type="predicted"/>
<dbReference type="Gene3D" id="3.40.50.720">
    <property type="entry name" value="NAD(P)-binding Rossmann-like Domain"/>
    <property type="match status" value="1"/>
</dbReference>
<keyword evidence="6" id="KW-1185">Reference proteome</keyword>
<comment type="subcellular location">
    <subcellularLocation>
        <location evidence="1">Cell membrane</location>
        <topology evidence="1">Multi-pass membrane protein</topology>
    </subcellularLocation>
</comment>
<evidence type="ECO:0008006" key="7">
    <source>
        <dbReference type="Google" id="ProtNLM"/>
    </source>
</evidence>
<accession>A0AA37BQH4</accession>
<evidence type="ECO:0000256" key="1">
    <source>
        <dbReference type="ARBA" id="ARBA00004651"/>
    </source>
</evidence>
<dbReference type="EMBL" id="BMNY01000001">
    <property type="protein sequence ID" value="GGM70384.1"/>
    <property type="molecule type" value="Genomic_DNA"/>
</dbReference>
<dbReference type="SUPFAM" id="SSF51735">
    <property type="entry name" value="NAD(P)-binding Rossmann-fold domains"/>
    <property type="match status" value="1"/>
</dbReference>
<feature type="transmembrane region" description="Helical" evidence="2">
    <location>
        <begin position="45"/>
        <end position="66"/>
    </location>
</feature>
<keyword evidence="2" id="KW-0472">Membrane</keyword>
<feature type="domain" description="RCK N-terminal" evidence="3">
    <location>
        <begin position="242"/>
        <end position="352"/>
    </location>
</feature>
<dbReference type="Pfam" id="PF02254">
    <property type="entry name" value="TrkA_N"/>
    <property type="match status" value="1"/>
</dbReference>
<dbReference type="Proteomes" id="UP000632195">
    <property type="component" value="Unassembled WGS sequence"/>
</dbReference>
<comment type="caution">
    <text evidence="5">The sequence shown here is derived from an EMBL/GenBank/DDBJ whole genome shotgun (WGS) entry which is preliminary data.</text>
</comment>